<dbReference type="Proteomes" id="UP000636453">
    <property type="component" value="Unassembled WGS sequence"/>
</dbReference>
<evidence type="ECO:0008006" key="3">
    <source>
        <dbReference type="Google" id="ProtNLM"/>
    </source>
</evidence>
<keyword evidence="2" id="KW-1185">Reference proteome</keyword>
<reference evidence="1" key="1">
    <citation type="journal article" date="2014" name="Int. J. Syst. Evol. Microbiol.">
        <title>Complete genome sequence of Corynebacterium casei LMG S-19264T (=DSM 44701T), isolated from a smear-ripened cheese.</title>
        <authorList>
            <consortium name="US DOE Joint Genome Institute (JGI-PGF)"/>
            <person name="Walter F."/>
            <person name="Albersmeier A."/>
            <person name="Kalinowski J."/>
            <person name="Ruckert C."/>
        </authorList>
    </citation>
    <scope>NUCLEOTIDE SEQUENCE</scope>
    <source>
        <strain evidence="1">KCTC 32020</strain>
    </source>
</reference>
<sequence length="135" mass="14004">MTAAGGDESRPAPQADRLSDRSVLVAEDGGWLGLMVAEVLEHSGMRVFGPVDSVAAALRTLASCTPDMALLGVRLGGVATGAIAEHLRGRRIPFVCATAVDAGPLPAFVRDAPVLRQPYSCAQLLAAMAGLPRRE</sequence>
<protein>
    <recommendedName>
        <fullName evidence="3">Response regulatory domain-containing protein</fullName>
    </recommendedName>
</protein>
<proteinExistence type="predicted"/>
<evidence type="ECO:0000313" key="1">
    <source>
        <dbReference type="EMBL" id="GHE38784.1"/>
    </source>
</evidence>
<dbReference type="AlphaFoldDB" id="A0A919DFS9"/>
<evidence type="ECO:0000313" key="2">
    <source>
        <dbReference type="Proteomes" id="UP000636453"/>
    </source>
</evidence>
<accession>A0A919DFS9</accession>
<gene>
    <name evidence="1" type="ORF">GCM10007167_21090</name>
</gene>
<dbReference type="SUPFAM" id="SSF52172">
    <property type="entry name" value="CheY-like"/>
    <property type="match status" value="1"/>
</dbReference>
<name>A0A919DFS9_9GAMM</name>
<dbReference type="EMBL" id="BNCF01000012">
    <property type="protein sequence ID" value="GHE38784.1"/>
    <property type="molecule type" value="Genomic_DNA"/>
</dbReference>
<dbReference type="Gene3D" id="3.40.50.2300">
    <property type="match status" value="1"/>
</dbReference>
<organism evidence="1 2">
    <name type="scientific">Vulcaniibacterium thermophilum</name>
    <dbReference type="NCBI Taxonomy" id="1169913"/>
    <lineage>
        <taxon>Bacteria</taxon>
        <taxon>Pseudomonadati</taxon>
        <taxon>Pseudomonadota</taxon>
        <taxon>Gammaproteobacteria</taxon>
        <taxon>Lysobacterales</taxon>
        <taxon>Lysobacteraceae</taxon>
        <taxon>Vulcaniibacterium</taxon>
    </lineage>
</organism>
<dbReference type="OrthoDB" id="582170at2"/>
<reference evidence="1" key="2">
    <citation type="submission" date="2020-09" db="EMBL/GenBank/DDBJ databases">
        <authorList>
            <person name="Sun Q."/>
            <person name="Kim S."/>
        </authorList>
    </citation>
    <scope>NUCLEOTIDE SEQUENCE</scope>
    <source>
        <strain evidence="1">KCTC 32020</strain>
    </source>
</reference>
<dbReference type="InterPro" id="IPR011006">
    <property type="entry name" value="CheY-like_superfamily"/>
</dbReference>
<comment type="caution">
    <text evidence="1">The sequence shown here is derived from an EMBL/GenBank/DDBJ whole genome shotgun (WGS) entry which is preliminary data.</text>
</comment>
<dbReference type="RefSeq" id="WP_146474168.1">
    <property type="nucleotide sequence ID" value="NZ_BNCF01000012.1"/>
</dbReference>